<evidence type="ECO:0000256" key="2">
    <source>
        <dbReference type="ARBA" id="ARBA00022679"/>
    </source>
</evidence>
<dbReference type="eggNOG" id="COG0156">
    <property type="taxonomic scope" value="Bacteria"/>
</dbReference>
<evidence type="ECO:0000256" key="1">
    <source>
        <dbReference type="ARBA" id="ARBA00001933"/>
    </source>
</evidence>
<dbReference type="AlphaFoldDB" id="A0A084IP58"/>
<dbReference type="GO" id="GO:0016740">
    <property type="term" value="F:transferase activity"/>
    <property type="evidence" value="ECO:0007669"/>
    <property type="project" value="UniProtKB-KW"/>
</dbReference>
<keyword evidence="2" id="KW-0808">Transferase</keyword>
<gene>
    <name evidence="7" type="ORF">C41B8_04651</name>
</gene>
<dbReference type="InterPro" id="IPR015422">
    <property type="entry name" value="PyrdxlP-dep_Trfase_small"/>
</dbReference>
<dbReference type="InterPro" id="IPR001917">
    <property type="entry name" value="Aminotrans_II_pyridoxalP_BS"/>
</dbReference>
<dbReference type="InterPro" id="IPR015424">
    <property type="entry name" value="PyrdxlP-dep_Trfase"/>
</dbReference>
<feature type="compositionally biased region" description="Gly residues" evidence="4">
    <location>
        <begin position="349"/>
        <end position="369"/>
    </location>
</feature>
<feature type="region of interest" description="Disordered" evidence="4">
    <location>
        <begin position="335"/>
        <end position="398"/>
    </location>
</feature>
<organism evidence="7 8">
    <name type="scientific">Salinisphaera hydrothermalis (strain C41B8)</name>
    <dbReference type="NCBI Taxonomy" id="1304275"/>
    <lineage>
        <taxon>Bacteria</taxon>
        <taxon>Pseudomonadati</taxon>
        <taxon>Pseudomonadota</taxon>
        <taxon>Gammaproteobacteria</taxon>
        <taxon>Salinisphaerales</taxon>
        <taxon>Salinisphaeraceae</taxon>
        <taxon>Salinisphaera</taxon>
    </lineage>
</organism>
<dbReference type="SUPFAM" id="SSF51735">
    <property type="entry name" value="NAD(P)-binding Rossmann-fold domains"/>
    <property type="match status" value="1"/>
</dbReference>
<dbReference type="SUPFAM" id="SSF53383">
    <property type="entry name" value="PLP-dependent transferases"/>
    <property type="match status" value="1"/>
</dbReference>
<evidence type="ECO:0000313" key="7">
    <source>
        <dbReference type="EMBL" id="KEZ78492.1"/>
    </source>
</evidence>
<evidence type="ECO:0000256" key="4">
    <source>
        <dbReference type="SAM" id="MobiDB-lite"/>
    </source>
</evidence>
<protein>
    <submittedName>
        <fullName evidence="7">8-amino-7-oxononanoate synthase</fullName>
    </submittedName>
</protein>
<dbReference type="Proteomes" id="UP000028302">
    <property type="component" value="Unassembled WGS sequence"/>
</dbReference>
<feature type="domain" description="NAD-dependent epimerase/dehydratase" evidence="6">
    <location>
        <begin position="4"/>
        <end position="197"/>
    </location>
</feature>
<dbReference type="GO" id="GO:0030170">
    <property type="term" value="F:pyridoxal phosphate binding"/>
    <property type="evidence" value="ECO:0007669"/>
    <property type="project" value="InterPro"/>
</dbReference>
<dbReference type="InterPro" id="IPR004839">
    <property type="entry name" value="Aminotransferase_I/II_large"/>
</dbReference>
<dbReference type="EMBL" id="APNK01000004">
    <property type="protein sequence ID" value="KEZ78492.1"/>
    <property type="molecule type" value="Genomic_DNA"/>
</dbReference>
<dbReference type="PATRIC" id="fig|1304275.5.peg.953"/>
<keyword evidence="3" id="KW-0663">Pyridoxal phosphate</keyword>
<sequence length="794" mass="83050">MAVVAVTGATGFIGRATVAALVAAGHRVQALARTPEAAGGVRAMGAVPIRGDLSDPARLSELVSRADALVHCAGQVRGVGYRDFAKVNVAGSARLFAAARRAGCAVLALSSLAAREPSLSHYAMTKRTMECLLAEPDAPAPAFVLRPPAVYGPGDRELTPLFDAMGRGYAPIPGNPEARVSLIHVYDLAAAILAWVEGGARATGIHEIHDGHAGGYSWNDVVATAEELRGAPIRRLVLPAAAMRATAVLNSGWSRLAGRAPMLTPGKLRELRHADWVADNASLLGTIEWQPRLDLRAGLAATCDWAGASSDNGSRHEQPLRRNLYPFARVARALRPGRHQDRAADQAGGRSGSGFGAGDGSAHGAGGPSGRLHSDELPAGRRDDGRSGQGDGGQPRRLSLFDKFEPIARIRRDIEASGIDPLGVPIERIISATEGVIGGRRMILAGTNNYLGLTFDDDCVEAAVAAVRSQGTGTTGSRMANGSYDGHMALEAELAAFYGVGHGVVFSTGYQANLGMLAALAGPRDTVMLDADCHASIYDGLKLGGARTLLFKHNDPADLDKRLGRLGEAAQHTLVVVEGIYSMLGDMAPLAEIVAVVKKHGAAILVDEAHSMGIVGQHGRGVVEAAGVMDQVDFVVGTFSKSLGAAGGFCVSPHAELDMIRYASRPYIFTASPVPSVIASVRAALARLRDDDSLRDRIWGNANRLHRGLSRAGFTLAAPPGPVVAAVFDSRETSLAFWQGLLDRGVYVNLMLPPATPGGKCLIRASLSAAHSRQQIDHIVAAFKDIGAPLAKAG</sequence>
<keyword evidence="8" id="KW-1185">Reference proteome</keyword>
<accession>A0A084IP58</accession>
<name>A0A084IP58_SALHC</name>
<proteinExistence type="predicted"/>
<dbReference type="NCBIfam" id="NF047599">
    <property type="entry name" value="SerpalmtaseBetaP"/>
    <property type="match status" value="1"/>
</dbReference>
<dbReference type="InterPro" id="IPR015421">
    <property type="entry name" value="PyrdxlP-dep_Trfase_major"/>
</dbReference>
<dbReference type="Gene3D" id="3.40.640.10">
    <property type="entry name" value="Type I PLP-dependent aspartate aminotransferase-like (Major domain)"/>
    <property type="match status" value="1"/>
</dbReference>
<comment type="cofactor">
    <cofactor evidence="1">
        <name>pyridoxal 5'-phosphate</name>
        <dbReference type="ChEBI" id="CHEBI:597326"/>
    </cofactor>
</comment>
<evidence type="ECO:0000256" key="3">
    <source>
        <dbReference type="ARBA" id="ARBA00022898"/>
    </source>
</evidence>
<dbReference type="eggNOG" id="COG0702">
    <property type="taxonomic scope" value="Bacteria"/>
</dbReference>
<dbReference type="PANTHER" id="PTHR13693">
    <property type="entry name" value="CLASS II AMINOTRANSFERASE/8-AMINO-7-OXONONANOATE SYNTHASE"/>
    <property type="match status" value="1"/>
</dbReference>
<feature type="domain" description="Aminotransferase class I/classII large" evidence="5">
    <location>
        <begin position="443"/>
        <end position="782"/>
    </location>
</feature>
<dbReference type="InterPro" id="IPR050087">
    <property type="entry name" value="AON_synthase_class-II"/>
</dbReference>
<dbReference type="Gene3D" id="3.90.1150.10">
    <property type="entry name" value="Aspartate Aminotransferase, domain 1"/>
    <property type="match status" value="1"/>
</dbReference>
<dbReference type="Pfam" id="PF01370">
    <property type="entry name" value="Epimerase"/>
    <property type="match status" value="1"/>
</dbReference>
<dbReference type="PROSITE" id="PS00599">
    <property type="entry name" value="AA_TRANSFER_CLASS_2"/>
    <property type="match status" value="1"/>
</dbReference>
<feature type="compositionally biased region" description="Basic and acidic residues" evidence="4">
    <location>
        <begin position="372"/>
        <end position="386"/>
    </location>
</feature>
<dbReference type="Gene3D" id="3.40.50.720">
    <property type="entry name" value="NAD(P)-binding Rossmann-like Domain"/>
    <property type="match status" value="1"/>
</dbReference>
<dbReference type="InterPro" id="IPR036291">
    <property type="entry name" value="NAD(P)-bd_dom_sf"/>
</dbReference>
<dbReference type="STRING" id="1304275.C41B8_04651"/>
<evidence type="ECO:0000313" key="8">
    <source>
        <dbReference type="Proteomes" id="UP000028302"/>
    </source>
</evidence>
<evidence type="ECO:0000259" key="5">
    <source>
        <dbReference type="Pfam" id="PF00155"/>
    </source>
</evidence>
<evidence type="ECO:0000259" key="6">
    <source>
        <dbReference type="Pfam" id="PF01370"/>
    </source>
</evidence>
<reference evidence="7 8" key="1">
    <citation type="submission" date="2013-03" db="EMBL/GenBank/DDBJ databases">
        <title>Salinisphaera hydrothermalis C41B8 Genome Sequencing.</title>
        <authorList>
            <person name="Li C."/>
            <person name="Lai Q."/>
            <person name="Shao Z."/>
        </authorList>
    </citation>
    <scope>NUCLEOTIDE SEQUENCE [LARGE SCALE GENOMIC DNA]</scope>
    <source>
        <strain evidence="7 8">C41B8</strain>
    </source>
</reference>
<comment type="caution">
    <text evidence="7">The sequence shown here is derived from an EMBL/GenBank/DDBJ whole genome shotgun (WGS) entry which is preliminary data.</text>
</comment>
<dbReference type="InterPro" id="IPR001509">
    <property type="entry name" value="Epimerase_deHydtase"/>
</dbReference>
<dbReference type="Pfam" id="PF00155">
    <property type="entry name" value="Aminotran_1_2"/>
    <property type="match status" value="1"/>
</dbReference>